<dbReference type="InterPro" id="IPR018060">
    <property type="entry name" value="HTH_AraC"/>
</dbReference>
<evidence type="ECO:0000256" key="2">
    <source>
        <dbReference type="ARBA" id="ARBA00023125"/>
    </source>
</evidence>
<dbReference type="EMBL" id="JAUJEB010000001">
    <property type="protein sequence ID" value="MDN5210504.1"/>
    <property type="molecule type" value="Genomic_DNA"/>
</dbReference>
<dbReference type="PANTHER" id="PTHR43280">
    <property type="entry name" value="ARAC-FAMILY TRANSCRIPTIONAL REGULATOR"/>
    <property type="match status" value="1"/>
</dbReference>
<dbReference type="PANTHER" id="PTHR43280:SF32">
    <property type="entry name" value="TRANSCRIPTIONAL REGULATORY PROTEIN"/>
    <property type="match status" value="1"/>
</dbReference>
<dbReference type="Pfam" id="PF12833">
    <property type="entry name" value="HTH_18"/>
    <property type="match status" value="1"/>
</dbReference>
<evidence type="ECO:0000256" key="3">
    <source>
        <dbReference type="ARBA" id="ARBA00023163"/>
    </source>
</evidence>
<keyword evidence="6" id="KW-1185">Reference proteome</keyword>
<dbReference type="InterPro" id="IPR020449">
    <property type="entry name" value="Tscrpt_reg_AraC-type_HTH"/>
</dbReference>
<dbReference type="SUPFAM" id="SSF46689">
    <property type="entry name" value="Homeodomain-like"/>
    <property type="match status" value="1"/>
</dbReference>
<accession>A0ABT8KYE1</accession>
<dbReference type="InterPro" id="IPR009057">
    <property type="entry name" value="Homeodomain-like_sf"/>
</dbReference>
<organism evidence="5 6">
    <name type="scientific">Agaribacillus aureus</name>
    <dbReference type="NCBI Taxonomy" id="3051825"/>
    <lineage>
        <taxon>Bacteria</taxon>
        <taxon>Pseudomonadati</taxon>
        <taxon>Bacteroidota</taxon>
        <taxon>Cytophagia</taxon>
        <taxon>Cytophagales</taxon>
        <taxon>Splendidivirgaceae</taxon>
        <taxon>Agaribacillus</taxon>
    </lineage>
</organism>
<sequence>MLHFKTITEMTNHFGLEPPEHPLFFPNRPSKEVLATAHKFVNAEPIRSDYYIVALKRIIKGSIAYGRTKYDCEKGVLLFVSPGQVTMAEDAEFEHGGFSILFHKDFLMGHDLANRINKYHFFEYTINEALHLASTEEKTLQGIYDNMETEYFNNQDEFSKEIILSHLETLLRYADRYYKRQFLYREQLNSTLLSKFLDLVTEYFASDNLAKKGVPKLEWFASELGVSKRYLSDSIKAESGKTAKDQLNLFLVEEAKNLLLQPNITISETAYKLGFEYPEYFSRLFKKKTGLSPTKFISTFSGN</sequence>
<evidence type="ECO:0000259" key="4">
    <source>
        <dbReference type="PROSITE" id="PS01124"/>
    </source>
</evidence>
<keyword evidence="3" id="KW-0804">Transcription</keyword>
<comment type="caution">
    <text evidence="5">The sequence shown here is derived from an EMBL/GenBank/DDBJ whole genome shotgun (WGS) entry which is preliminary data.</text>
</comment>
<dbReference type="Gene3D" id="1.10.10.60">
    <property type="entry name" value="Homeodomain-like"/>
    <property type="match status" value="1"/>
</dbReference>
<dbReference type="RefSeq" id="WP_346755848.1">
    <property type="nucleotide sequence ID" value="NZ_JAUJEB010000001.1"/>
</dbReference>
<keyword evidence="1" id="KW-0805">Transcription regulation</keyword>
<reference evidence="5" key="1">
    <citation type="submission" date="2023-06" db="EMBL/GenBank/DDBJ databases">
        <title>Genomic of Agaribacillus aureum.</title>
        <authorList>
            <person name="Wang G."/>
        </authorList>
    </citation>
    <scope>NUCLEOTIDE SEQUENCE</scope>
    <source>
        <strain evidence="5">BMA12</strain>
    </source>
</reference>
<keyword evidence="2" id="KW-0238">DNA-binding</keyword>
<dbReference type="Proteomes" id="UP001172083">
    <property type="component" value="Unassembled WGS sequence"/>
</dbReference>
<feature type="domain" description="HTH araC/xylS-type" evidence="4">
    <location>
        <begin position="199"/>
        <end position="299"/>
    </location>
</feature>
<dbReference type="PRINTS" id="PR00032">
    <property type="entry name" value="HTHARAC"/>
</dbReference>
<evidence type="ECO:0000313" key="6">
    <source>
        <dbReference type="Proteomes" id="UP001172083"/>
    </source>
</evidence>
<dbReference type="SMART" id="SM00342">
    <property type="entry name" value="HTH_ARAC"/>
    <property type="match status" value="1"/>
</dbReference>
<name>A0ABT8KYE1_9BACT</name>
<proteinExistence type="predicted"/>
<protein>
    <submittedName>
        <fullName evidence="5">Helix-turn-helix transcriptional regulator</fullName>
    </submittedName>
</protein>
<dbReference type="PROSITE" id="PS01124">
    <property type="entry name" value="HTH_ARAC_FAMILY_2"/>
    <property type="match status" value="1"/>
</dbReference>
<gene>
    <name evidence="5" type="ORF">QQ020_00555</name>
</gene>
<evidence type="ECO:0000256" key="1">
    <source>
        <dbReference type="ARBA" id="ARBA00023015"/>
    </source>
</evidence>
<evidence type="ECO:0000313" key="5">
    <source>
        <dbReference type="EMBL" id="MDN5210504.1"/>
    </source>
</evidence>